<dbReference type="PANTHER" id="PTHR43047">
    <property type="entry name" value="TWO-COMPONENT HISTIDINE PROTEIN KINASE"/>
    <property type="match status" value="1"/>
</dbReference>
<dbReference type="GO" id="GO:0005886">
    <property type="term" value="C:plasma membrane"/>
    <property type="evidence" value="ECO:0007669"/>
    <property type="project" value="TreeGrafter"/>
</dbReference>
<dbReference type="PROSITE" id="PS50109">
    <property type="entry name" value="HIS_KIN"/>
    <property type="match status" value="1"/>
</dbReference>
<keyword evidence="11" id="KW-1185">Reference proteome</keyword>
<evidence type="ECO:0000259" key="9">
    <source>
        <dbReference type="PROSITE" id="PS50110"/>
    </source>
</evidence>
<reference evidence="10 11" key="1">
    <citation type="submission" date="2020-02" db="EMBL/GenBank/DDBJ databases">
        <title>Rhodobacter translucens sp. nov., a novel bacterium isolated from activated sludge.</title>
        <authorList>
            <person name="Liu J."/>
        </authorList>
    </citation>
    <scope>NUCLEOTIDE SEQUENCE [LARGE SCALE GENOMIC DNA]</scope>
    <source>
        <strain evidence="10 11">HX-7-19</strain>
    </source>
</reference>
<dbReference type="InterPro" id="IPR011006">
    <property type="entry name" value="CheY-like_superfamily"/>
</dbReference>
<feature type="transmembrane region" description="Helical" evidence="7">
    <location>
        <begin position="90"/>
        <end position="111"/>
    </location>
</feature>
<dbReference type="Gene3D" id="3.30.565.10">
    <property type="entry name" value="Histidine kinase-like ATPase, C-terminal domain"/>
    <property type="match status" value="1"/>
</dbReference>
<sequence length="848" mass="91805">MLGGRTQKRNGPEGLFAALAEPRLAFFEQSLTQAPLRGVIVFVLAMLGLSVFLVLAEIRAVDNGSTVDLLPSETVFPILMGMAVFPLRMILVPLGTYALCFALAFLLRWWLEPAYLPEGVPVPGFLLAAMALNAVPAVLAGLAGRLAIALCAHRLRYRDAALSLTMTLAYLLLGGGMVIAVTALLYDPAWIPGATGGLDAAGAGLFRVARIALCGAVLTLVMLDRPNRRNLTVAFAVLPAFLLLGVLRHNDIWLHPTLDVELLALAVVLLAPVYAAILTNVIGVIAYVAITGEFLVQFPISSPEVLRLELVSILLLALLYLLLLQRHQATMRARETRQTISRLMRVQSLANIGYFVLDTQTGEVRVDDVAAGILGTAPRFAIATILQRVPPADRAGIEVALAERMLTTRTLSFLLGEGPDWQEEGARKYLTVHAWYESRAGGRVLAYGAVIDLTADHAREEALGQALSRLSDQQDRQTRMFSIVSHELRTPASVISMLIEELEGGAKWAEMGPRLRAVSEQLLSVLADMRQAVRPQENLPVTLTSFLPKDLAETVRNTFLLMAEAKGIEIDLNLSPEAALPRRSDRVRLMQALSNLVKNAILHSGCQRITLSYAEEDGAEQRFGLWQIADDGQGVPPALRADLFSPFRRGEGPRSTQVDGSGLGLYVTKSSIELLGGTVGHQPGPAGGSVFLLRLPMLAAEPVALPGPAAEPAAARPARDWRSHRVLLVEDSDLIGELLVARLKRVFGAVDWARTGIEALARYEAERPDVVLTDLFMPEMGGDDLTAALRAKGADCPIIGMTAAAIGDERTRFEEAGTDRVLTKPVSTGQFLDVLDELDRQRDRPAAE</sequence>
<evidence type="ECO:0000256" key="7">
    <source>
        <dbReference type="SAM" id="Phobius"/>
    </source>
</evidence>
<proteinExistence type="predicted"/>
<dbReference type="InterPro" id="IPR004358">
    <property type="entry name" value="Sig_transdc_His_kin-like_C"/>
</dbReference>
<comment type="caution">
    <text evidence="10">The sequence shown here is derived from an EMBL/GenBank/DDBJ whole genome shotgun (WGS) entry which is preliminary data.</text>
</comment>
<dbReference type="Gene3D" id="1.10.287.130">
    <property type="match status" value="1"/>
</dbReference>
<dbReference type="SUPFAM" id="SSF52172">
    <property type="entry name" value="CheY-like"/>
    <property type="match status" value="1"/>
</dbReference>
<gene>
    <name evidence="10" type="ORF">G5V65_15380</name>
</gene>
<feature type="transmembrane region" description="Helical" evidence="7">
    <location>
        <begin position="36"/>
        <end position="56"/>
    </location>
</feature>
<dbReference type="InterPro" id="IPR003594">
    <property type="entry name" value="HATPase_dom"/>
</dbReference>
<name>A0A6M1TV65_9RHOB</name>
<dbReference type="Proteomes" id="UP000474758">
    <property type="component" value="Unassembled WGS sequence"/>
</dbReference>
<dbReference type="GO" id="GO:0009927">
    <property type="term" value="F:histidine phosphotransfer kinase activity"/>
    <property type="evidence" value="ECO:0007669"/>
    <property type="project" value="TreeGrafter"/>
</dbReference>
<organism evidence="10 11">
    <name type="scientific">Paragemmobacter kunshanensis</name>
    <dbReference type="NCBI Taxonomy" id="2583234"/>
    <lineage>
        <taxon>Bacteria</taxon>
        <taxon>Pseudomonadati</taxon>
        <taxon>Pseudomonadota</taxon>
        <taxon>Alphaproteobacteria</taxon>
        <taxon>Rhodobacterales</taxon>
        <taxon>Paracoccaceae</taxon>
        <taxon>Paragemmobacter</taxon>
    </lineage>
</organism>
<evidence type="ECO:0000256" key="2">
    <source>
        <dbReference type="ARBA" id="ARBA00012438"/>
    </source>
</evidence>
<dbReference type="InterPro" id="IPR001789">
    <property type="entry name" value="Sig_transdc_resp-reg_receiver"/>
</dbReference>
<dbReference type="Gene3D" id="3.30.450.20">
    <property type="entry name" value="PAS domain"/>
    <property type="match status" value="1"/>
</dbReference>
<dbReference type="CDD" id="cd17546">
    <property type="entry name" value="REC_hyHK_CKI1_RcsC-like"/>
    <property type="match status" value="1"/>
</dbReference>
<keyword evidence="7" id="KW-0472">Membrane</keyword>
<evidence type="ECO:0000259" key="8">
    <source>
        <dbReference type="PROSITE" id="PS50109"/>
    </source>
</evidence>
<dbReference type="InterPro" id="IPR036890">
    <property type="entry name" value="HATPase_C_sf"/>
</dbReference>
<comment type="catalytic activity">
    <reaction evidence="1">
        <text>ATP + protein L-histidine = ADP + protein N-phospho-L-histidine.</text>
        <dbReference type="EC" id="2.7.13.3"/>
    </reaction>
</comment>
<dbReference type="Pfam" id="PF00072">
    <property type="entry name" value="Response_reg"/>
    <property type="match status" value="1"/>
</dbReference>
<dbReference type="SMART" id="SM00388">
    <property type="entry name" value="HisKA"/>
    <property type="match status" value="1"/>
</dbReference>
<dbReference type="Pfam" id="PF02518">
    <property type="entry name" value="HATPase_c"/>
    <property type="match status" value="1"/>
</dbReference>
<keyword evidence="3 6" id="KW-0597">Phosphoprotein</keyword>
<evidence type="ECO:0000256" key="3">
    <source>
        <dbReference type="ARBA" id="ARBA00022553"/>
    </source>
</evidence>
<dbReference type="RefSeq" id="WP_165051776.1">
    <property type="nucleotide sequence ID" value="NZ_JAALFE010000016.1"/>
</dbReference>
<feature type="transmembrane region" description="Helical" evidence="7">
    <location>
        <begin position="306"/>
        <end position="324"/>
    </location>
</feature>
<feature type="transmembrane region" description="Helical" evidence="7">
    <location>
        <begin position="160"/>
        <end position="185"/>
    </location>
</feature>
<dbReference type="EC" id="2.7.13.3" evidence="2"/>
<keyword evidence="7" id="KW-0812">Transmembrane</keyword>
<evidence type="ECO:0000256" key="1">
    <source>
        <dbReference type="ARBA" id="ARBA00000085"/>
    </source>
</evidence>
<feature type="modified residue" description="4-aspartylphosphate" evidence="6">
    <location>
        <position position="774"/>
    </location>
</feature>
<accession>A0A6M1TV65</accession>
<keyword evidence="5 10" id="KW-0418">Kinase</keyword>
<protein>
    <recommendedName>
        <fullName evidence="2">histidine kinase</fullName>
        <ecNumber evidence="2">2.7.13.3</ecNumber>
    </recommendedName>
</protein>
<evidence type="ECO:0000256" key="5">
    <source>
        <dbReference type="ARBA" id="ARBA00022777"/>
    </source>
</evidence>
<dbReference type="PANTHER" id="PTHR43047:SF72">
    <property type="entry name" value="OSMOSENSING HISTIDINE PROTEIN KINASE SLN1"/>
    <property type="match status" value="1"/>
</dbReference>
<feature type="domain" description="Histidine kinase" evidence="8">
    <location>
        <begin position="483"/>
        <end position="699"/>
    </location>
</feature>
<dbReference type="SMART" id="SM00387">
    <property type="entry name" value="HATPase_c"/>
    <property type="match status" value="1"/>
</dbReference>
<dbReference type="SMART" id="SM00448">
    <property type="entry name" value="REC"/>
    <property type="match status" value="1"/>
</dbReference>
<feature type="domain" description="Response regulatory" evidence="9">
    <location>
        <begin position="725"/>
        <end position="839"/>
    </location>
</feature>
<dbReference type="Gene3D" id="3.40.50.2300">
    <property type="match status" value="1"/>
</dbReference>
<keyword evidence="4" id="KW-0808">Transferase</keyword>
<feature type="transmembrane region" description="Helical" evidence="7">
    <location>
        <begin position="205"/>
        <end position="223"/>
    </location>
</feature>
<dbReference type="AlphaFoldDB" id="A0A6M1TV65"/>
<feature type="transmembrane region" description="Helical" evidence="7">
    <location>
        <begin position="230"/>
        <end position="247"/>
    </location>
</feature>
<evidence type="ECO:0000256" key="6">
    <source>
        <dbReference type="PROSITE-ProRule" id="PRU00169"/>
    </source>
</evidence>
<dbReference type="EMBL" id="JAALFE010000016">
    <property type="protein sequence ID" value="NGQ92278.1"/>
    <property type="molecule type" value="Genomic_DNA"/>
</dbReference>
<dbReference type="PRINTS" id="PR00344">
    <property type="entry name" value="BCTRLSENSOR"/>
</dbReference>
<dbReference type="SUPFAM" id="SSF47384">
    <property type="entry name" value="Homodimeric domain of signal transducing histidine kinase"/>
    <property type="match status" value="1"/>
</dbReference>
<keyword evidence="7" id="KW-1133">Transmembrane helix</keyword>
<evidence type="ECO:0000256" key="4">
    <source>
        <dbReference type="ARBA" id="ARBA00022679"/>
    </source>
</evidence>
<dbReference type="CDD" id="cd00082">
    <property type="entry name" value="HisKA"/>
    <property type="match status" value="1"/>
</dbReference>
<dbReference type="InterPro" id="IPR005467">
    <property type="entry name" value="His_kinase_dom"/>
</dbReference>
<dbReference type="SUPFAM" id="SSF55874">
    <property type="entry name" value="ATPase domain of HSP90 chaperone/DNA topoisomerase II/histidine kinase"/>
    <property type="match status" value="1"/>
</dbReference>
<evidence type="ECO:0000313" key="11">
    <source>
        <dbReference type="Proteomes" id="UP000474758"/>
    </source>
</evidence>
<dbReference type="GO" id="GO:0000155">
    <property type="term" value="F:phosphorelay sensor kinase activity"/>
    <property type="evidence" value="ECO:0007669"/>
    <property type="project" value="InterPro"/>
</dbReference>
<feature type="transmembrane region" description="Helical" evidence="7">
    <location>
        <begin position="123"/>
        <end position="148"/>
    </location>
</feature>
<feature type="transmembrane region" description="Helical" evidence="7">
    <location>
        <begin position="253"/>
        <end position="274"/>
    </location>
</feature>
<dbReference type="InterPro" id="IPR003661">
    <property type="entry name" value="HisK_dim/P_dom"/>
</dbReference>
<dbReference type="InterPro" id="IPR036097">
    <property type="entry name" value="HisK_dim/P_sf"/>
</dbReference>
<evidence type="ECO:0000313" key="10">
    <source>
        <dbReference type="EMBL" id="NGQ92278.1"/>
    </source>
</evidence>
<dbReference type="PROSITE" id="PS50110">
    <property type="entry name" value="RESPONSE_REGULATORY"/>
    <property type="match status" value="1"/>
</dbReference>